<dbReference type="Pfam" id="PF13343">
    <property type="entry name" value="SBP_bac_6"/>
    <property type="match status" value="1"/>
</dbReference>
<comment type="similarity">
    <text evidence="1">Belongs to the bacterial solute-binding protein 1 family.</text>
</comment>
<keyword evidence="6" id="KW-1185">Reference proteome</keyword>
<dbReference type="STRING" id="1159017.SAMN02927930_00867"/>
<dbReference type="OrthoDB" id="9769567at2"/>
<dbReference type="GO" id="GO:0030288">
    <property type="term" value="C:outer membrane-bounded periplasmic space"/>
    <property type="evidence" value="ECO:0007669"/>
    <property type="project" value="TreeGrafter"/>
</dbReference>
<evidence type="ECO:0000256" key="1">
    <source>
        <dbReference type="ARBA" id="ARBA00008520"/>
    </source>
</evidence>
<name>A0A1G6BL33_9GAMM</name>
<keyword evidence="3" id="KW-0408">Iron</keyword>
<gene>
    <name evidence="5" type="ORF">SAMN02927930_00867</name>
</gene>
<sequence length="342" mass="37100">MSSSTLRKLLTMTVVAASLSATIAEAATVNLYSARKEALIKPLLDKFTAETGIEVRLLTGGGDALLARLQNEGANTPADLFLTVDAGNLHRAAAADVFQPLTAAHLLEAVPSHLVGGDQLWVGLSLRARPIFYNPARVDPAQLTGYEDLAKPEWKKNVCIRSSDNIYNQSLTAALIEHWGEEKTEAWAKGLVSNLAKPPVGGDRDQLKAAAAGVCDLAVSNTYYFGLMQNSDNAADREVTTKLKIFWPNQDSFGTHVNVSGIGLTKYAKNKDEAKQLIEFLLSPESQAWYAAANSEYPAVTSAKWSETLIGWGEFKADDLPMRHLGENNATAVKIMNRAGWR</sequence>
<evidence type="ECO:0000313" key="6">
    <source>
        <dbReference type="Proteomes" id="UP000199626"/>
    </source>
</evidence>
<dbReference type="SUPFAM" id="SSF53850">
    <property type="entry name" value="Periplasmic binding protein-like II"/>
    <property type="match status" value="1"/>
</dbReference>
<dbReference type="EMBL" id="FMXN01000003">
    <property type="protein sequence ID" value="SDB21318.1"/>
    <property type="molecule type" value="Genomic_DNA"/>
</dbReference>
<dbReference type="CDD" id="cd13542">
    <property type="entry name" value="PBP2_FutA1_ilke"/>
    <property type="match status" value="1"/>
</dbReference>
<dbReference type="GO" id="GO:0046872">
    <property type="term" value="F:metal ion binding"/>
    <property type="evidence" value="ECO:0007669"/>
    <property type="project" value="UniProtKB-KW"/>
</dbReference>
<dbReference type="PIRSF" id="PIRSF002825">
    <property type="entry name" value="CfbpA"/>
    <property type="match status" value="1"/>
</dbReference>
<keyword evidence="3" id="KW-0479">Metal-binding</keyword>
<evidence type="ECO:0000256" key="4">
    <source>
        <dbReference type="SAM" id="SignalP"/>
    </source>
</evidence>
<reference evidence="6" key="1">
    <citation type="submission" date="2016-10" db="EMBL/GenBank/DDBJ databases">
        <authorList>
            <person name="Varghese N."/>
            <person name="Submissions S."/>
        </authorList>
    </citation>
    <scope>NUCLEOTIDE SEQUENCE [LARGE SCALE GENOMIC DNA]</scope>
    <source>
        <strain evidence="6">CGMCC 1.10824</strain>
    </source>
</reference>
<evidence type="ECO:0000256" key="3">
    <source>
        <dbReference type="PIRSR" id="PIRSR002825-1"/>
    </source>
</evidence>
<dbReference type="Proteomes" id="UP000199626">
    <property type="component" value="Unassembled WGS sequence"/>
</dbReference>
<dbReference type="PANTHER" id="PTHR30006">
    <property type="entry name" value="THIAMINE-BINDING PERIPLASMIC PROTEIN-RELATED"/>
    <property type="match status" value="1"/>
</dbReference>
<feature type="chain" id="PRO_5011660412" evidence="4">
    <location>
        <begin position="27"/>
        <end position="342"/>
    </location>
</feature>
<proteinExistence type="inferred from homology"/>
<feature type="signal peptide" evidence="4">
    <location>
        <begin position="1"/>
        <end position="26"/>
    </location>
</feature>
<dbReference type="PANTHER" id="PTHR30006:SF15">
    <property type="entry name" value="IRON-UTILIZATION PERIPLASMIC PROTEIN"/>
    <property type="match status" value="1"/>
</dbReference>
<dbReference type="RefSeq" id="WP_092592101.1">
    <property type="nucleotide sequence ID" value="NZ_FMXN01000003.1"/>
</dbReference>
<dbReference type="InterPro" id="IPR026045">
    <property type="entry name" value="Ferric-bd"/>
</dbReference>
<keyword evidence="2 4" id="KW-0732">Signal</keyword>
<organism evidence="5 6">
    <name type="scientific">Pseudidiomarina indica</name>
    <dbReference type="NCBI Taxonomy" id="1159017"/>
    <lineage>
        <taxon>Bacteria</taxon>
        <taxon>Pseudomonadati</taxon>
        <taxon>Pseudomonadota</taxon>
        <taxon>Gammaproteobacteria</taxon>
        <taxon>Alteromonadales</taxon>
        <taxon>Idiomarinaceae</taxon>
        <taxon>Pseudidiomarina</taxon>
    </lineage>
</organism>
<feature type="binding site" evidence="3">
    <location>
        <position position="224"/>
    </location>
    <ligand>
        <name>Fe cation</name>
        <dbReference type="ChEBI" id="CHEBI:24875"/>
    </ligand>
</feature>
<evidence type="ECO:0000313" key="5">
    <source>
        <dbReference type="EMBL" id="SDB21318.1"/>
    </source>
</evidence>
<accession>A0A1G6BL33</accession>
<protein>
    <submittedName>
        <fullName evidence="5">Iron(III) transport system substrate-binding protein</fullName>
    </submittedName>
</protein>
<dbReference type="AlphaFoldDB" id="A0A1G6BL33"/>
<dbReference type="Gene3D" id="3.40.190.10">
    <property type="entry name" value="Periplasmic binding protein-like II"/>
    <property type="match status" value="2"/>
</dbReference>
<feature type="binding site" evidence="3">
    <location>
        <position position="223"/>
    </location>
    <ligand>
        <name>Fe cation</name>
        <dbReference type="ChEBI" id="CHEBI:24875"/>
    </ligand>
</feature>
<evidence type="ECO:0000256" key="2">
    <source>
        <dbReference type="ARBA" id="ARBA00022729"/>
    </source>
</evidence>